<protein>
    <submittedName>
        <fullName evidence="1">Uncharacterized protein</fullName>
    </submittedName>
</protein>
<evidence type="ECO:0000313" key="1">
    <source>
        <dbReference type="EMBL" id="GAI45997.1"/>
    </source>
</evidence>
<dbReference type="EMBL" id="BARV01025674">
    <property type="protein sequence ID" value="GAI45997.1"/>
    <property type="molecule type" value="Genomic_DNA"/>
</dbReference>
<proteinExistence type="predicted"/>
<accession>X1NPR4</accession>
<gene>
    <name evidence="1" type="ORF">S06H3_41620</name>
</gene>
<reference evidence="1" key="1">
    <citation type="journal article" date="2014" name="Front. Microbiol.">
        <title>High frequency of phylogenetically diverse reductive dehalogenase-homologous genes in deep subseafloor sedimentary metagenomes.</title>
        <authorList>
            <person name="Kawai M."/>
            <person name="Futagami T."/>
            <person name="Toyoda A."/>
            <person name="Takaki Y."/>
            <person name="Nishi S."/>
            <person name="Hori S."/>
            <person name="Arai W."/>
            <person name="Tsubouchi T."/>
            <person name="Morono Y."/>
            <person name="Uchiyama I."/>
            <person name="Ito T."/>
            <person name="Fujiyama A."/>
            <person name="Inagaki F."/>
            <person name="Takami H."/>
        </authorList>
    </citation>
    <scope>NUCLEOTIDE SEQUENCE</scope>
    <source>
        <strain evidence="1">Expedition CK06-06</strain>
    </source>
</reference>
<organism evidence="1">
    <name type="scientific">marine sediment metagenome</name>
    <dbReference type="NCBI Taxonomy" id="412755"/>
    <lineage>
        <taxon>unclassified sequences</taxon>
        <taxon>metagenomes</taxon>
        <taxon>ecological metagenomes</taxon>
    </lineage>
</organism>
<comment type="caution">
    <text evidence="1">The sequence shown here is derived from an EMBL/GenBank/DDBJ whole genome shotgun (WGS) entry which is preliminary data.</text>
</comment>
<sequence>DLNPEQAALPVGIAFGSLCSKSSAVLHAYQQAIREAATCPTPAYNHPSHL</sequence>
<feature type="non-terminal residue" evidence="1">
    <location>
        <position position="1"/>
    </location>
</feature>
<name>X1NPR4_9ZZZZ</name>
<dbReference type="AlphaFoldDB" id="X1NPR4"/>